<name>A0A1B7W179_APHFL</name>
<reference evidence="1 2" key="1">
    <citation type="submission" date="2015-09" db="EMBL/GenBank/DDBJ databases">
        <title>Whole genome shotgun sequence assembly of Aphanizomenon flos-aquae UKL13.</title>
        <authorList>
            <person name="Driscoll C."/>
        </authorList>
    </citation>
    <scope>NUCLEOTIDE SEQUENCE [LARGE SCALE GENOMIC DNA]</scope>
    <source>
        <strain evidence="1">MDT13</strain>
    </source>
</reference>
<dbReference type="Pfam" id="PF14271">
    <property type="entry name" value="DUF4359"/>
    <property type="match status" value="1"/>
</dbReference>
<dbReference type="AlphaFoldDB" id="A0A1B7W179"/>
<protein>
    <recommendedName>
        <fullName evidence="3">DUF4359 domain-containing protein</fullName>
    </recommendedName>
</protein>
<dbReference type="STRING" id="1803587.GCA_001593825_00011"/>
<dbReference type="EMBL" id="LJOY01000005">
    <property type="protein sequence ID" value="OBQ26989.1"/>
    <property type="molecule type" value="Genomic_DNA"/>
</dbReference>
<proteinExistence type="predicted"/>
<evidence type="ECO:0000313" key="2">
    <source>
        <dbReference type="Proteomes" id="UP000092382"/>
    </source>
</evidence>
<evidence type="ECO:0008006" key="3">
    <source>
        <dbReference type="Google" id="ProtNLM"/>
    </source>
</evidence>
<sequence length="126" mass="14395">MKPLTMMTWVGAAGVAVLGVMMVKTNPSQGEYEKYAVQKLTTYLESDVCKKTPSFLEKLIKVDCQQMLESAIPHIKELITTTTNRQDYMILSIYRTEIKLDSRIPGYKLETLGVLNQFYTYTAEQK</sequence>
<dbReference type="InterPro" id="IPR025578">
    <property type="entry name" value="DUF4359"/>
</dbReference>
<dbReference type="PATRIC" id="fig|1710894.3.peg.726"/>
<organism evidence="1 2">
    <name type="scientific">Aphanizomenon flos-aquae LD13</name>
    <dbReference type="NCBI Taxonomy" id="1710894"/>
    <lineage>
        <taxon>Bacteria</taxon>
        <taxon>Bacillati</taxon>
        <taxon>Cyanobacteriota</taxon>
        <taxon>Cyanophyceae</taxon>
        <taxon>Nostocales</taxon>
        <taxon>Aphanizomenonaceae</taxon>
        <taxon>Aphanizomenon</taxon>
    </lineage>
</organism>
<evidence type="ECO:0000313" key="1">
    <source>
        <dbReference type="EMBL" id="OBQ26989.1"/>
    </source>
</evidence>
<dbReference type="Proteomes" id="UP000092382">
    <property type="component" value="Unassembled WGS sequence"/>
</dbReference>
<accession>A0A1B7W179</accession>
<gene>
    <name evidence="1" type="ORF">AN481_02805</name>
</gene>
<comment type="caution">
    <text evidence="1">The sequence shown here is derived from an EMBL/GenBank/DDBJ whole genome shotgun (WGS) entry which is preliminary data.</text>
</comment>